<dbReference type="PANTHER" id="PTHR30481">
    <property type="entry name" value="DNA ADENINE METHYLASE"/>
    <property type="match status" value="1"/>
</dbReference>
<dbReference type="Gene3D" id="3.40.50.150">
    <property type="entry name" value="Vaccinia Virus protein VP39"/>
    <property type="match status" value="1"/>
</dbReference>
<dbReference type="GO" id="GO:0009307">
    <property type="term" value="P:DNA restriction-modification system"/>
    <property type="evidence" value="ECO:0007669"/>
    <property type="project" value="InterPro"/>
</dbReference>
<sequence>MLLRGLVELSVGYHRKNNKLENLSKFASLASDMESSADSMYQLKKINKSQLDLIKAYTNTKRTEVGILNIDTLQKYLHRETHIPNRQTIHTFWDEICFLLGYAGNDEFGEEYFGCLFYFFWRERGAVMRFGTPLRYPGGKGKLTDFIKLVFVQNNLISGHYVEPYAGGAGIAINLLLQGYAGHVHLNDINRSVYAFWHSVLYETDELCQKIMSTEVTMDEWFIQKNVQKNADSHNLLELGFSTFFLNRTNRSGILAAGLLVVKTKMVDGR</sequence>
<evidence type="ECO:0000256" key="5">
    <source>
        <dbReference type="ARBA" id="ARBA00022691"/>
    </source>
</evidence>
<dbReference type="SUPFAM" id="SSF53335">
    <property type="entry name" value="S-adenosyl-L-methionine-dependent methyltransferases"/>
    <property type="match status" value="1"/>
</dbReference>
<evidence type="ECO:0000256" key="4">
    <source>
        <dbReference type="ARBA" id="ARBA00022679"/>
    </source>
</evidence>
<reference evidence="7 8" key="1">
    <citation type="submission" date="2019-03" db="EMBL/GenBank/DDBJ databases">
        <authorList>
            <consortium name="Pathogen Informatics"/>
        </authorList>
    </citation>
    <scope>NUCLEOTIDE SEQUENCE [LARGE SCALE GENOMIC DNA]</scope>
    <source>
        <strain evidence="7 8">NCTC12282</strain>
    </source>
</reference>
<evidence type="ECO:0000313" key="7">
    <source>
        <dbReference type="EMBL" id="VFS47442.1"/>
    </source>
</evidence>
<keyword evidence="3 7" id="KW-0489">Methyltransferase</keyword>
<dbReference type="RefSeq" id="WP_255324389.1">
    <property type="nucleotide sequence ID" value="NZ_CAADJA010000002.1"/>
</dbReference>
<evidence type="ECO:0000313" key="8">
    <source>
        <dbReference type="Proteomes" id="UP000373449"/>
    </source>
</evidence>
<dbReference type="PRINTS" id="PR00505">
    <property type="entry name" value="D12N6MTFRASE"/>
</dbReference>
<evidence type="ECO:0000256" key="6">
    <source>
        <dbReference type="ARBA" id="ARBA00047942"/>
    </source>
</evidence>
<gene>
    <name evidence="7" type="ORF">NCTC12282_02378</name>
</gene>
<dbReference type="GO" id="GO:0043565">
    <property type="term" value="F:sequence-specific DNA binding"/>
    <property type="evidence" value="ECO:0007669"/>
    <property type="project" value="TreeGrafter"/>
</dbReference>
<comment type="similarity">
    <text evidence="1">Belongs to the N(4)/N(6)-methyltransferase family.</text>
</comment>
<dbReference type="EC" id="2.1.1.72" evidence="2"/>
<dbReference type="GO" id="GO:0032259">
    <property type="term" value="P:methylation"/>
    <property type="evidence" value="ECO:0007669"/>
    <property type="project" value="UniProtKB-KW"/>
</dbReference>
<comment type="catalytic activity">
    <reaction evidence="6">
        <text>a 2'-deoxyadenosine in DNA + S-adenosyl-L-methionine = an N(6)-methyl-2'-deoxyadenosine in DNA + S-adenosyl-L-homocysteine + H(+)</text>
        <dbReference type="Rhea" id="RHEA:15197"/>
        <dbReference type="Rhea" id="RHEA-COMP:12418"/>
        <dbReference type="Rhea" id="RHEA-COMP:12419"/>
        <dbReference type="ChEBI" id="CHEBI:15378"/>
        <dbReference type="ChEBI" id="CHEBI:57856"/>
        <dbReference type="ChEBI" id="CHEBI:59789"/>
        <dbReference type="ChEBI" id="CHEBI:90615"/>
        <dbReference type="ChEBI" id="CHEBI:90616"/>
        <dbReference type="EC" id="2.1.1.72"/>
    </reaction>
</comment>
<keyword evidence="4" id="KW-0808">Transferase</keyword>
<accession>A0A484ZG17</accession>
<organism evidence="7 8">
    <name type="scientific">Budvicia aquatica</name>
    <dbReference type="NCBI Taxonomy" id="82979"/>
    <lineage>
        <taxon>Bacteria</taxon>
        <taxon>Pseudomonadati</taxon>
        <taxon>Pseudomonadota</taxon>
        <taxon>Gammaproteobacteria</taxon>
        <taxon>Enterobacterales</taxon>
        <taxon>Budviciaceae</taxon>
        <taxon>Budvicia</taxon>
    </lineage>
</organism>
<dbReference type="Pfam" id="PF02086">
    <property type="entry name" value="MethyltransfD12"/>
    <property type="match status" value="1"/>
</dbReference>
<dbReference type="GO" id="GO:1904047">
    <property type="term" value="F:S-adenosyl-L-methionine binding"/>
    <property type="evidence" value="ECO:0007669"/>
    <property type="project" value="TreeGrafter"/>
</dbReference>
<dbReference type="AlphaFoldDB" id="A0A484ZG17"/>
<dbReference type="Gene3D" id="1.10.1020.10">
    <property type="entry name" value="Adenine-specific Methyltransferase, Domain 2"/>
    <property type="match status" value="1"/>
</dbReference>
<dbReference type="PANTHER" id="PTHR30481:SF2">
    <property type="entry name" value="SITE-SPECIFIC DNA-METHYLTRANSFERASE (ADENINE-SPECIFIC)"/>
    <property type="match status" value="1"/>
</dbReference>
<evidence type="ECO:0000256" key="2">
    <source>
        <dbReference type="ARBA" id="ARBA00011900"/>
    </source>
</evidence>
<dbReference type="Proteomes" id="UP000373449">
    <property type="component" value="Unassembled WGS sequence"/>
</dbReference>
<dbReference type="InterPro" id="IPR012327">
    <property type="entry name" value="MeTrfase_D12"/>
</dbReference>
<keyword evidence="5" id="KW-0949">S-adenosyl-L-methionine</keyword>
<evidence type="ECO:0000256" key="3">
    <source>
        <dbReference type="ARBA" id="ARBA00022603"/>
    </source>
</evidence>
<dbReference type="InterPro" id="IPR029063">
    <property type="entry name" value="SAM-dependent_MTases_sf"/>
</dbReference>
<name>A0A484ZG17_9GAMM</name>
<proteinExistence type="inferred from homology"/>
<dbReference type="GO" id="GO:0006298">
    <property type="term" value="P:mismatch repair"/>
    <property type="evidence" value="ECO:0007669"/>
    <property type="project" value="TreeGrafter"/>
</dbReference>
<evidence type="ECO:0000256" key="1">
    <source>
        <dbReference type="ARBA" id="ARBA00006594"/>
    </source>
</evidence>
<dbReference type="EMBL" id="CAADJA010000002">
    <property type="protein sequence ID" value="VFS47442.1"/>
    <property type="molecule type" value="Genomic_DNA"/>
</dbReference>
<dbReference type="InterPro" id="IPR023095">
    <property type="entry name" value="Ade_MeTrfase_dom_2"/>
</dbReference>
<dbReference type="GO" id="GO:0009007">
    <property type="term" value="F:site-specific DNA-methyltransferase (adenine-specific) activity"/>
    <property type="evidence" value="ECO:0007669"/>
    <property type="project" value="UniProtKB-EC"/>
</dbReference>
<protein>
    <recommendedName>
        <fullName evidence="2">site-specific DNA-methyltransferase (adenine-specific)</fullName>
        <ecNumber evidence="2">2.1.1.72</ecNumber>
    </recommendedName>
</protein>